<dbReference type="InterPro" id="IPR036770">
    <property type="entry name" value="Ankyrin_rpt-contain_sf"/>
</dbReference>
<dbReference type="PROSITE" id="PS50297">
    <property type="entry name" value="ANK_REP_REGION"/>
    <property type="match status" value="2"/>
</dbReference>
<dbReference type="PROSITE" id="PS50088">
    <property type="entry name" value="ANK_REPEAT"/>
    <property type="match status" value="2"/>
</dbReference>
<feature type="transmembrane region" description="Helical" evidence="8">
    <location>
        <begin position="339"/>
        <end position="360"/>
    </location>
</feature>
<dbReference type="Proteomes" id="UP000283530">
    <property type="component" value="Unassembled WGS sequence"/>
</dbReference>
<feature type="transmembrane region" description="Helical" evidence="8">
    <location>
        <begin position="247"/>
        <end position="268"/>
    </location>
</feature>
<keyword evidence="6 8" id="KW-0472">Membrane</keyword>
<dbReference type="EMBL" id="QPKB01000005">
    <property type="protein sequence ID" value="RWR84317.1"/>
    <property type="molecule type" value="Genomic_DNA"/>
</dbReference>
<dbReference type="STRING" id="337451.A0A3S3NBE9"/>
<evidence type="ECO:0000256" key="6">
    <source>
        <dbReference type="ARBA" id="ARBA00023136"/>
    </source>
</evidence>
<evidence type="ECO:0000313" key="10">
    <source>
        <dbReference type="EMBL" id="RWR84317.1"/>
    </source>
</evidence>
<gene>
    <name evidence="10" type="ORF">CKAN_01311800</name>
</gene>
<dbReference type="AlphaFoldDB" id="A0A3S3NBE9"/>
<comment type="caution">
    <text evidence="10">The sequence shown here is derived from an EMBL/GenBank/DDBJ whole genome shotgun (WGS) entry which is preliminary data.</text>
</comment>
<dbReference type="PANTHER" id="PTHR24186">
    <property type="entry name" value="PROTEIN PHOSPHATASE 1 REGULATORY SUBUNIT"/>
    <property type="match status" value="1"/>
</dbReference>
<evidence type="ECO:0000259" key="9">
    <source>
        <dbReference type="Pfam" id="PF13962"/>
    </source>
</evidence>
<dbReference type="Pfam" id="PF12796">
    <property type="entry name" value="Ank_2"/>
    <property type="match status" value="1"/>
</dbReference>
<evidence type="ECO:0000256" key="8">
    <source>
        <dbReference type="SAM" id="Phobius"/>
    </source>
</evidence>
<evidence type="ECO:0000256" key="3">
    <source>
        <dbReference type="ARBA" id="ARBA00022737"/>
    </source>
</evidence>
<keyword evidence="4 8" id="KW-1133">Transmembrane helix</keyword>
<reference evidence="10 11" key="1">
    <citation type="journal article" date="2019" name="Nat. Plants">
        <title>Stout camphor tree genome fills gaps in understanding of flowering plant genome evolution.</title>
        <authorList>
            <person name="Chaw S.M."/>
            <person name="Liu Y.C."/>
            <person name="Wu Y.W."/>
            <person name="Wang H.Y."/>
            <person name="Lin C.I."/>
            <person name="Wu C.S."/>
            <person name="Ke H.M."/>
            <person name="Chang L.Y."/>
            <person name="Hsu C.Y."/>
            <person name="Yang H.T."/>
            <person name="Sudianto E."/>
            <person name="Hsu M.H."/>
            <person name="Wu K.P."/>
            <person name="Wang L.N."/>
            <person name="Leebens-Mack J.H."/>
            <person name="Tsai I.J."/>
        </authorList>
    </citation>
    <scope>NUCLEOTIDE SEQUENCE [LARGE SCALE GENOMIC DNA]</scope>
    <source>
        <strain evidence="11">cv. Chaw 1501</strain>
        <tissue evidence="10">Young leaves</tissue>
    </source>
</reference>
<proteinExistence type="predicted"/>
<dbReference type="Pfam" id="PF13962">
    <property type="entry name" value="PGG"/>
    <property type="match status" value="1"/>
</dbReference>
<dbReference type="SUPFAM" id="SSF48403">
    <property type="entry name" value="Ankyrin repeat"/>
    <property type="match status" value="1"/>
</dbReference>
<evidence type="ECO:0000256" key="1">
    <source>
        <dbReference type="ARBA" id="ARBA00004141"/>
    </source>
</evidence>
<dbReference type="OrthoDB" id="7729168at2759"/>
<feature type="repeat" description="ANK" evidence="7">
    <location>
        <begin position="55"/>
        <end position="81"/>
    </location>
</feature>
<keyword evidence="11" id="KW-1185">Reference proteome</keyword>
<dbReference type="PANTHER" id="PTHR24186:SF37">
    <property type="entry name" value="PGG DOMAIN-CONTAINING PROTEIN"/>
    <property type="match status" value="1"/>
</dbReference>
<keyword evidence="5 7" id="KW-0040">ANK repeat</keyword>
<keyword evidence="3" id="KW-0677">Repeat</keyword>
<feature type="transmembrane region" description="Helical" evidence="8">
    <location>
        <begin position="380"/>
        <end position="400"/>
    </location>
</feature>
<feature type="repeat" description="ANK" evidence="7">
    <location>
        <begin position="89"/>
        <end position="113"/>
    </location>
</feature>
<sequence length="437" mass="49074">MEEKTMDARLFEETIRELCTRKDYPLHLAALFGQVNLVREMLSEKVVLARELNSQGQSPLHLASARGHVGVVKEILSKDADACFIRDRDGKIPLHLAAIKGRVEVLEELVNANKSTVFLLTESGEPILHLCANKSKFEALMKLVDLVEDANFVNLRDQEDNTVLHLLSAKENCEVIRFLLRKKNVDLNAVNMDGFTPLDVSVIYTSGIGFVGWKIHFFLSYAGAKRTRFILPPKVAERWLDGHHGSWFFEAMLVLAILMVTVAFQAGLNPPGGVWQDTGYHNYTSDDPSEQVHHFAGESVMSYVNPRSYTLFYRSNNLTLLTSMIVIQTLLIRCFFNSWIFNVIPIILTTISLMTMSATYTNSLSFISSNDTPIAKLELYYPSFILFLATVVHFCRMVGFENIRSIFSGKRSTESPQAMSKNIISASCSPPISTSSV</sequence>
<name>A0A3S3NBE9_9MAGN</name>
<dbReference type="GO" id="GO:0005886">
    <property type="term" value="C:plasma membrane"/>
    <property type="evidence" value="ECO:0007669"/>
    <property type="project" value="TreeGrafter"/>
</dbReference>
<comment type="subcellular location">
    <subcellularLocation>
        <location evidence="1">Membrane</location>
        <topology evidence="1">Multi-pass membrane protein</topology>
    </subcellularLocation>
</comment>
<organism evidence="10 11">
    <name type="scientific">Cinnamomum micranthum f. kanehirae</name>
    <dbReference type="NCBI Taxonomy" id="337451"/>
    <lineage>
        <taxon>Eukaryota</taxon>
        <taxon>Viridiplantae</taxon>
        <taxon>Streptophyta</taxon>
        <taxon>Embryophyta</taxon>
        <taxon>Tracheophyta</taxon>
        <taxon>Spermatophyta</taxon>
        <taxon>Magnoliopsida</taxon>
        <taxon>Magnoliidae</taxon>
        <taxon>Laurales</taxon>
        <taxon>Lauraceae</taxon>
        <taxon>Cinnamomum</taxon>
    </lineage>
</organism>
<dbReference type="Gene3D" id="1.25.40.20">
    <property type="entry name" value="Ankyrin repeat-containing domain"/>
    <property type="match status" value="1"/>
</dbReference>
<dbReference type="InterPro" id="IPR026961">
    <property type="entry name" value="PGG_dom"/>
</dbReference>
<evidence type="ECO:0000256" key="4">
    <source>
        <dbReference type="ARBA" id="ARBA00022989"/>
    </source>
</evidence>
<accession>A0A3S3NBE9</accession>
<protein>
    <submittedName>
        <fullName evidence="10">Ankyrin repeat-containing protein BDA1-like protein</fullName>
    </submittedName>
</protein>
<evidence type="ECO:0000256" key="5">
    <source>
        <dbReference type="ARBA" id="ARBA00023043"/>
    </source>
</evidence>
<dbReference type="InterPro" id="IPR002110">
    <property type="entry name" value="Ankyrin_rpt"/>
</dbReference>
<feature type="transmembrane region" description="Helical" evidence="8">
    <location>
        <begin position="311"/>
        <end position="332"/>
    </location>
</feature>
<dbReference type="Pfam" id="PF00023">
    <property type="entry name" value="Ank"/>
    <property type="match status" value="1"/>
</dbReference>
<feature type="domain" description="PGG" evidence="9">
    <location>
        <begin position="250"/>
        <end position="365"/>
    </location>
</feature>
<dbReference type="SMART" id="SM00248">
    <property type="entry name" value="ANK"/>
    <property type="match status" value="5"/>
</dbReference>
<evidence type="ECO:0000313" key="11">
    <source>
        <dbReference type="Proteomes" id="UP000283530"/>
    </source>
</evidence>
<evidence type="ECO:0000256" key="7">
    <source>
        <dbReference type="PROSITE-ProRule" id="PRU00023"/>
    </source>
</evidence>
<keyword evidence="2 8" id="KW-0812">Transmembrane</keyword>
<evidence type="ECO:0000256" key="2">
    <source>
        <dbReference type="ARBA" id="ARBA00022692"/>
    </source>
</evidence>